<gene>
    <name evidence="1" type="ORF">PQR57_32730</name>
</gene>
<name>A0ABW9B0G6_9BURK</name>
<accession>A0ABW9B0G6</accession>
<dbReference type="RefSeq" id="WP_408180426.1">
    <property type="nucleotide sequence ID" value="NZ_JAQQEZ010000032.1"/>
</dbReference>
<proteinExistence type="predicted"/>
<reference evidence="1 2" key="1">
    <citation type="journal article" date="2024" name="Chem. Sci.">
        <title>Discovery of megapolipeptins by genome mining of a Burkholderiales bacteria collection.</title>
        <authorList>
            <person name="Paulo B.S."/>
            <person name="Recchia M.J.J."/>
            <person name="Lee S."/>
            <person name="Fergusson C.H."/>
            <person name="Romanowski S.B."/>
            <person name="Hernandez A."/>
            <person name="Krull N."/>
            <person name="Liu D.Y."/>
            <person name="Cavanagh H."/>
            <person name="Bos A."/>
            <person name="Gray C.A."/>
            <person name="Murphy B.T."/>
            <person name="Linington R.G."/>
            <person name="Eustaquio A.S."/>
        </authorList>
    </citation>
    <scope>NUCLEOTIDE SEQUENCE [LARGE SCALE GENOMIC DNA]</scope>
    <source>
        <strain evidence="1 2">RL17-350-BIC-A</strain>
    </source>
</reference>
<sequence>MADYVRKTMLSQGYAHIQKINLTPEKKTEYEVQLQMYQESRAKMMMSSSIVPEVKTKDGSLKVYATVYGTISDAIGDISDGFMEALNNLYVSSKMLADACIVEGLFLSGAPRKNLTRSEARTGVVKTTKDLFDMTAAAVIAFSEEGEKKINSTLLAIEEKARFLNEQLTENKDKQLVFGQFLLALGRLPKRPDRLDAAKDKAKIDLYKFKVESLTKMIDSFSKSQTP</sequence>
<evidence type="ECO:0000313" key="2">
    <source>
        <dbReference type="Proteomes" id="UP001629230"/>
    </source>
</evidence>
<organism evidence="1 2">
    <name type="scientific">Paraburkholderia dipogonis</name>
    <dbReference type="NCBI Taxonomy" id="1211383"/>
    <lineage>
        <taxon>Bacteria</taxon>
        <taxon>Pseudomonadati</taxon>
        <taxon>Pseudomonadota</taxon>
        <taxon>Betaproteobacteria</taxon>
        <taxon>Burkholderiales</taxon>
        <taxon>Burkholderiaceae</taxon>
        <taxon>Paraburkholderia</taxon>
    </lineage>
</organism>
<keyword evidence="2" id="KW-1185">Reference proteome</keyword>
<evidence type="ECO:0000313" key="1">
    <source>
        <dbReference type="EMBL" id="MFM0005753.1"/>
    </source>
</evidence>
<protein>
    <submittedName>
        <fullName evidence="1">Uncharacterized protein</fullName>
    </submittedName>
</protein>
<dbReference type="EMBL" id="JAQQEZ010000032">
    <property type="protein sequence ID" value="MFM0005753.1"/>
    <property type="molecule type" value="Genomic_DNA"/>
</dbReference>
<dbReference type="Proteomes" id="UP001629230">
    <property type="component" value="Unassembled WGS sequence"/>
</dbReference>
<comment type="caution">
    <text evidence="1">The sequence shown here is derived from an EMBL/GenBank/DDBJ whole genome shotgun (WGS) entry which is preliminary data.</text>
</comment>